<keyword evidence="1" id="KW-0732">Signal</keyword>
<feature type="chain" id="PRO_5012643435" evidence="1">
    <location>
        <begin position="21"/>
        <end position="215"/>
    </location>
</feature>
<accession>A0A1Y0EH33</accession>
<evidence type="ECO:0000313" key="2">
    <source>
        <dbReference type="EMBL" id="ARU02905.1"/>
    </source>
</evidence>
<dbReference type="RefSeq" id="WP_087211688.1">
    <property type="nucleotide sequence ID" value="NZ_CP021431.1"/>
</dbReference>
<sequence>MLRTFALCCGLLALPTLGSAEVELSFYGGAQSAPDSDVVIRGDSVIPNSDFSQSWEGRSASAPIYYGIRLTRWQSPTFGYGLDFAHNKIYPKDDNMPTGFSVLEFTDGLNILTVNAYRRWPNMLGAMTPYVGGGLGVSIPYVEVEYGASETFGYQLAGPAATWIAGASYPISDQWSVFGEYKGTFSSNKGDLDTGGTIETDVFTNAVNVGVSFNF</sequence>
<gene>
    <name evidence="2" type="ORF">LOKVESSMR4R_03637</name>
</gene>
<evidence type="ECO:0000313" key="3">
    <source>
        <dbReference type="Proteomes" id="UP000195273"/>
    </source>
</evidence>
<dbReference type="EMBL" id="CP021431">
    <property type="protein sequence ID" value="ARU02905.1"/>
    <property type="molecule type" value="Genomic_DNA"/>
</dbReference>
<keyword evidence="3" id="KW-1185">Reference proteome</keyword>
<protein>
    <submittedName>
        <fullName evidence="2">Outer membrane protein beta-barrel domain protein</fullName>
    </submittedName>
</protein>
<dbReference type="KEGG" id="lvs:LOKVESSMR4R_03637"/>
<feature type="signal peptide" evidence="1">
    <location>
        <begin position="1"/>
        <end position="20"/>
    </location>
</feature>
<dbReference type="SUPFAM" id="SSF56925">
    <property type="entry name" value="OMPA-like"/>
    <property type="match status" value="1"/>
</dbReference>
<evidence type="ECO:0000256" key="1">
    <source>
        <dbReference type="SAM" id="SignalP"/>
    </source>
</evidence>
<reference evidence="2 3" key="1">
    <citation type="submission" date="2017-05" db="EMBL/GenBank/DDBJ databases">
        <title>Genome Sequence of Loktanella vestfoldensis Strain SMR4r Isolated from a Culture of the Diatom Skeletonema marinoi.</title>
        <authorList>
            <person name="Topel M."/>
            <person name="Pinder M.I.M."/>
            <person name="Johansson O.N."/>
            <person name="Kourtchenko O."/>
            <person name="Godhe A."/>
            <person name="Clarke A.K."/>
        </authorList>
    </citation>
    <scope>NUCLEOTIDE SEQUENCE [LARGE SCALE GENOMIC DNA]</scope>
    <source>
        <strain evidence="2 3">SMR4r</strain>
    </source>
</reference>
<dbReference type="STRING" id="1122181.GCA_000382265_01092"/>
<name>A0A1Y0EH33_9RHOB</name>
<dbReference type="OrthoDB" id="9810784at2"/>
<proteinExistence type="predicted"/>
<organism evidence="2 3">
    <name type="scientific">Yoonia vestfoldensis</name>
    <dbReference type="NCBI Taxonomy" id="245188"/>
    <lineage>
        <taxon>Bacteria</taxon>
        <taxon>Pseudomonadati</taxon>
        <taxon>Pseudomonadota</taxon>
        <taxon>Alphaproteobacteria</taxon>
        <taxon>Rhodobacterales</taxon>
        <taxon>Paracoccaceae</taxon>
        <taxon>Yoonia</taxon>
    </lineage>
</organism>
<dbReference type="Proteomes" id="UP000195273">
    <property type="component" value="Chromosome"/>
</dbReference>
<dbReference type="InterPro" id="IPR011250">
    <property type="entry name" value="OMP/PagP_B-barrel"/>
</dbReference>
<dbReference type="AlphaFoldDB" id="A0A1Y0EH33"/>
<dbReference type="Gene3D" id="2.40.160.20">
    <property type="match status" value="1"/>
</dbReference>